<sequence>MPNYIPYHVIVKEEWASTYRIAAIDPGSDTLGFTIIDIDLRTGKIIVVYSDTYEASRQLRYLNPQYVESVGNMRARFECHERTLVNLFNQFKPHSVIAESAFLKKRFPHSFESLTIGLEMIRRALYQYNPTLKLKTVEPTAAKKVVILKGDPFNDKASVRRGVLAYPELHWEIDSSQLDEHAFDSVAIGIYEALSVIGEFV</sequence>
<evidence type="ECO:0000313" key="2">
    <source>
        <dbReference type="Proteomes" id="UP000596247"/>
    </source>
</evidence>
<protein>
    <recommendedName>
        <fullName evidence="3">Holliday junction resolvase</fullName>
    </recommendedName>
</protein>
<organism evidence="1 2">
    <name type="scientific">Klebsiella phage vB_KvM-Eowyn</name>
    <dbReference type="NCBI Taxonomy" id="2762819"/>
    <lineage>
        <taxon>Viruses</taxon>
        <taxon>Duplodnaviria</taxon>
        <taxon>Heunggongvirae</taxon>
        <taxon>Uroviricota</taxon>
        <taxon>Caudoviricetes</taxon>
        <taxon>Chimalliviridae</taxon>
        <taxon>Eowynvirus</taxon>
        <taxon>Eowynvirus eowyn</taxon>
    </lineage>
</organism>
<dbReference type="Gene3D" id="3.30.420.10">
    <property type="entry name" value="Ribonuclease H-like superfamily/Ribonuclease H"/>
    <property type="match status" value="1"/>
</dbReference>
<gene>
    <name evidence="1" type="ORF">LLCLJKAH_00152</name>
</gene>
<reference evidence="1 2" key="1">
    <citation type="submission" date="2020-09" db="EMBL/GenBank/DDBJ databases">
        <authorList>
            <person name="Jameson E."/>
        </authorList>
    </citation>
    <scope>NUCLEOTIDE SEQUENCE [LARGE SCALE GENOMIC DNA]</scope>
</reference>
<name>A0A7R8MJL7_9CAUD</name>
<dbReference type="EMBL" id="LR881104">
    <property type="protein sequence ID" value="CAD5236141.1"/>
    <property type="molecule type" value="Genomic_DNA"/>
</dbReference>
<keyword evidence="2" id="KW-1185">Reference proteome</keyword>
<proteinExistence type="predicted"/>
<dbReference type="InterPro" id="IPR036397">
    <property type="entry name" value="RNaseH_sf"/>
</dbReference>
<evidence type="ECO:0000313" key="1">
    <source>
        <dbReference type="EMBL" id="CAD5236141.1"/>
    </source>
</evidence>
<dbReference type="Proteomes" id="UP000596247">
    <property type="component" value="Chromosome"/>
</dbReference>
<evidence type="ECO:0008006" key="3">
    <source>
        <dbReference type="Google" id="ProtNLM"/>
    </source>
</evidence>
<dbReference type="GO" id="GO:0003676">
    <property type="term" value="F:nucleic acid binding"/>
    <property type="evidence" value="ECO:0007669"/>
    <property type="project" value="InterPro"/>
</dbReference>
<accession>A0A7R8MJL7</accession>